<comment type="caution">
    <text evidence="1">The sequence shown here is derived from an EMBL/GenBank/DDBJ whole genome shotgun (WGS) entry which is preliminary data.</text>
</comment>
<evidence type="ECO:0000313" key="1">
    <source>
        <dbReference type="EMBL" id="KWX15394.1"/>
    </source>
</evidence>
<dbReference type="OrthoDB" id="10248942at2759"/>
<name>A0A132NZA4_GIAIN</name>
<gene>
    <name evidence="1" type="ORF">QR46_0594</name>
</gene>
<evidence type="ECO:0000313" key="2">
    <source>
        <dbReference type="Proteomes" id="UP000070089"/>
    </source>
</evidence>
<accession>A0A132NZA4</accession>
<dbReference type="Proteomes" id="UP000070089">
    <property type="component" value="Unassembled WGS sequence"/>
</dbReference>
<sequence>MSTAAYNRSKIRHLPMHARDCLYYNNEDCTCGLGNRIPTANLPSQTRSLAFMLDREQMWRDPMGLKTPHPSNLSVHQIHKGSSPHFHDQAWINDPQCWCNMLNLSEREKAQRKEHMSRHLPKELYGGDPYANLPCVMRTYHGEKVIIPYKFPHREPPYGWGFRNSFELREPKDYNKEYLEILQKEGSFHGTFFKPAGVSGRNGVQNGFWPFGGPKEA</sequence>
<protein>
    <submittedName>
        <fullName evidence="1">Uncharacterized protein</fullName>
    </submittedName>
</protein>
<dbReference type="EMBL" id="JXTI01000009">
    <property type="protein sequence ID" value="KWX15394.1"/>
    <property type="molecule type" value="Genomic_DNA"/>
</dbReference>
<reference evidence="1 2" key="1">
    <citation type="journal article" date="2015" name="Mol. Biochem. Parasitol.">
        <title>Identification of polymorphic genes for use in assemblage B genotyping assays through comparative genomics of multiple assemblage B Giardia duodenalis isolates.</title>
        <authorList>
            <person name="Wielinga C."/>
            <person name="Thompson R.C."/>
            <person name="Monis P."/>
            <person name="Ryan U."/>
        </authorList>
    </citation>
    <scope>NUCLEOTIDE SEQUENCE [LARGE SCALE GENOMIC DNA]</scope>
    <source>
        <strain evidence="1 2">BAH15c1</strain>
    </source>
</reference>
<dbReference type="VEuPathDB" id="GiardiaDB:QR46_0594"/>
<organism evidence="1 2">
    <name type="scientific">Giardia duodenalis assemblage B</name>
    <dbReference type="NCBI Taxonomy" id="1394984"/>
    <lineage>
        <taxon>Eukaryota</taxon>
        <taxon>Metamonada</taxon>
        <taxon>Diplomonadida</taxon>
        <taxon>Hexamitidae</taxon>
        <taxon>Giardiinae</taxon>
        <taxon>Giardia</taxon>
    </lineage>
</organism>
<dbReference type="AlphaFoldDB" id="A0A132NZA4"/>
<proteinExistence type="predicted"/>